<organism evidence="2 3">
    <name type="scientific">Draconibacterium sediminis</name>
    <dbReference type="NCBI Taxonomy" id="1544798"/>
    <lineage>
        <taxon>Bacteria</taxon>
        <taxon>Pseudomonadati</taxon>
        <taxon>Bacteroidota</taxon>
        <taxon>Bacteroidia</taxon>
        <taxon>Marinilabiliales</taxon>
        <taxon>Prolixibacteraceae</taxon>
        <taxon>Draconibacterium</taxon>
    </lineage>
</organism>
<evidence type="ECO:0000256" key="1">
    <source>
        <dbReference type="ARBA" id="ARBA00022679"/>
    </source>
</evidence>
<name>A0A0D8J4G5_9BACT</name>
<comment type="caution">
    <text evidence="2">The sequence shown here is derived from an EMBL/GenBank/DDBJ whole genome shotgun (WGS) entry which is preliminary data.</text>
</comment>
<gene>
    <name evidence="2" type="ORF">LH29_23940</name>
</gene>
<dbReference type="PANTHER" id="PTHR46401">
    <property type="entry name" value="GLYCOSYLTRANSFERASE WBBK-RELATED"/>
    <property type="match status" value="1"/>
</dbReference>
<keyword evidence="1" id="KW-0808">Transferase</keyword>
<dbReference type="GO" id="GO:0009103">
    <property type="term" value="P:lipopolysaccharide biosynthetic process"/>
    <property type="evidence" value="ECO:0007669"/>
    <property type="project" value="TreeGrafter"/>
</dbReference>
<dbReference type="RefSeq" id="WP_045033692.1">
    <property type="nucleotide sequence ID" value="NZ_JRHC01000010.1"/>
</dbReference>
<dbReference type="SUPFAM" id="SSF53756">
    <property type="entry name" value="UDP-Glycosyltransferase/glycogen phosphorylase"/>
    <property type="match status" value="1"/>
</dbReference>
<dbReference type="GO" id="GO:0016757">
    <property type="term" value="F:glycosyltransferase activity"/>
    <property type="evidence" value="ECO:0007669"/>
    <property type="project" value="TreeGrafter"/>
</dbReference>
<dbReference type="STRING" id="1544798.LH29_23940"/>
<protein>
    <recommendedName>
        <fullName evidence="4">Glycosyl transferase family 1 domain-containing protein</fullName>
    </recommendedName>
</protein>
<accession>A0A0D8J4G5</accession>
<proteinExistence type="predicted"/>
<dbReference type="PANTHER" id="PTHR46401:SF2">
    <property type="entry name" value="GLYCOSYLTRANSFERASE WBBK-RELATED"/>
    <property type="match status" value="1"/>
</dbReference>
<dbReference type="EMBL" id="JRHC01000010">
    <property type="protein sequence ID" value="KJF41664.1"/>
    <property type="molecule type" value="Genomic_DNA"/>
</dbReference>
<sequence length="483" mass="55626">MKLNELRVGIIHSLIGKNDGVSIVIDQTVEAMSEHLDINIGNFFFLAAHSSPRFNAQTNDVFWHKSEAHKTILNNFNNPDTEGLDELIHENALYAKHVIQEWVDENDIDLIIAHNTSHPYNFITAVGLGYYIEELRAEGIIWPKLMVWWHDSYFERDIFSNPNEVIQKYLKYLPGVTFVNSIAFINKQQIDLGKRLFEQHNASKLEKFFKLRTTVVPNTCEIPWVWEDIDPATEELICPAQDNYNDSFFKDIGLVQQVESRGFTIDETVILLQHTRVVPRKKIELAIDLAFELEKKFTKNREKKCVAVIVSGHSGDEQNQYLNNLYVHYTELCKAHPDSNVVLIFGEHNILSHRDIIVDRKFYKFAEVPSIVAAHGGIGTYFSDVEGFGNNLLEMMSYGLPAVINKYEVYKEEIEQYGFDLPAIDGGGVTDDLVDSAYRLLTDISYRNQVVMHNLKVLKEKLDHKIIADKLEPIIKSMYMREL</sequence>
<evidence type="ECO:0000313" key="2">
    <source>
        <dbReference type="EMBL" id="KJF41664.1"/>
    </source>
</evidence>
<dbReference type="AlphaFoldDB" id="A0A0D8J4G5"/>
<evidence type="ECO:0008006" key="4">
    <source>
        <dbReference type="Google" id="ProtNLM"/>
    </source>
</evidence>
<keyword evidence="3" id="KW-1185">Reference proteome</keyword>
<dbReference type="Proteomes" id="UP000032544">
    <property type="component" value="Unassembled WGS sequence"/>
</dbReference>
<dbReference type="OrthoDB" id="9801609at2"/>
<dbReference type="Gene3D" id="3.40.50.2000">
    <property type="entry name" value="Glycogen Phosphorylase B"/>
    <property type="match status" value="1"/>
</dbReference>
<evidence type="ECO:0000313" key="3">
    <source>
        <dbReference type="Proteomes" id="UP000032544"/>
    </source>
</evidence>
<reference evidence="2 3" key="1">
    <citation type="submission" date="2014-09" db="EMBL/GenBank/DDBJ databases">
        <title>Draft Genome Sequence of Draconibacterium sp. JN14CK-3.</title>
        <authorList>
            <person name="Dong C."/>
            <person name="Lai Q."/>
            <person name="Shao Z."/>
        </authorList>
    </citation>
    <scope>NUCLEOTIDE SEQUENCE [LARGE SCALE GENOMIC DNA]</scope>
    <source>
        <strain evidence="2 3">JN14CK-3</strain>
    </source>
</reference>